<dbReference type="InterPro" id="IPR036271">
    <property type="entry name" value="Tet_transcr_reg_TetR-rel_C_sf"/>
</dbReference>
<dbReference type="PRINTS" id="PR00455">
    <property type="entry name" value="HTHTETR"/>
</dbReference>
<sequence length="217" mass="24372">MAVDLPPGPGGVDAAQSAERQRTRTRLLRAARIIFERDGFRRSRVTDIAHLGGLAHGGFYRYFDSKETVFLEVAEAAVDRLGTPLDGVAFDSDPLEDLPDRMRASIRRYLRSYQDGARILGVIRETGPKNDQLCGLWRDPWRPDVVRHVEAIRQLQVRGLIETRVSPQVIVFALIGMVERFADRWLVDGAITCDLDVAVEQLARLSLQALRIPDRAA</sequence>
<evidence type="ECO:0000256" key="1">
    <source>
        <dbReference type="ARBA" id="ARBA00023015"/>
    </source>
</evidence>
<evidence type="ECO:0000256" key="3">
    <source>
        <dbReference type="ARBA" id="ARBA00023163"/>
    </source>
</evidence>
<feature type="domain" description="HTH tetR-type" evidence="6">
    <location>
        <begin position="21"/>
        <end position="81"/>
    </location>
</feature>
<dbReference type="PANTHER" id="PTHR30055:SF234">
    <property type="entry name" value="HTH-TYPE TRANSCRIPTIONAL REGULATOR BETI"/>
    <property type="match status" value="1"/>
</dbReference>
<dbReference type="Proteomes" id="UP000002484">
    <property type="component" value="Chromosome"/>
</dbReference>
<evidence type="ECO:0000259" key="6">
    <source>
        <dbReference type="PROSITE" id="PS50977"/>
    </source>
</evidence>
<dbReference type="GO" id="GO:0000976">
    <property type="term" value="F:transcription cis-regulatory region binding"/>
    <property type="evidence" value="ECO:0007669"/>
    <property type="project" value="TreeGrafter"/>
</dbReference>
<dbReference type="InterPro" id="IPR001647">
    <property type="entry name" value="HTH_TetR"/>
</dbReference>
<keyword evidence="8" id="KW-1185">Reference proteome</keyword>
<dbReference type="SUPFAM" id="SSF46689">
    <property type="entry name" value="Homeodomain-like"/>
    <property type="match status" value="1"/>
</dbReference>
<keyword evidence="2 4" id="KW-0238">DNA-binding</keyword>
<dbReference type="FunCoup" id="E3J987">
    <property type="interactions" value="1"/>
</dbReference>
<dbReference type="AlphaFoldDB" id="E3J987"/>
<dbReference type="Gene3D" id="1.10.357.10">
    <property type="entry name" value="Tetracycline Repressor, domain 2"/>
    <property type="match status" value="1"/>
</dbReference>
<name>E3J987_PSEI1</name>
<dbReference type="eggNOG" id="COG1309">
    <property type="taxonomic scope" value="Bacteria"/>
</dbReference>
<dbReference type="Pfam" id="PF00440">
    <property type="entry name" value="TetR_N"/>
    <property type="match status" value="1"/>
</dbReference>
<dbReference type="GO" id="GO:0003700">
    <property type="term" value="F:DNA-binding transcription factor activity"/>
    <property type="evidence" value="ECO:0007669"/>
    <property type="project" value="TreeGrafter"/>
</dbReference>
<dbReference type="EMBL" id="CP002299">
    <property type="protein sequence ID" value="ADP82106.1"/>
    <property type="molecule type" value="Genomic_DNA"/>
</dbReference>
<feature type="region of interest" description="Disordered" evidence="5">
    <location>
        <begin position="1"/>
        <end position="20"/>
    </location>
</feature>
<protein>
    <submittedName>
        <fullName evidence="7">Regulatory protein TetR</fullName>
    </submittedName>
</protein>
<feature type="DNA-binding region" description="H-T-H motif" evidence="4">
    <location>
        <begin position="44"/>
        <end position="63"/>
    </location>
</feature>
<evidence type="ECO:0000256" key="5">
    <source>
        <dbReference type="SAM" id="MobiDB-lite"/>
    </source>
</evidence>
<proteinExistence type="predicted"/>
<accession>E3J987</accession>
<dbReference type="PROSITE" id="PS50977">
    <property type="entry name" value="HTH_TETR_2"/>
    <property type="match status" value="1"/>
</dbReference>
<evidence type="ECO:0000256" key="2">
    <source>
        <dbReference type="ARBA" id="ARBA00023125"/>
    </source>
</evidence>
<dbReference type="PANTHER" id="PTHR30055">
    <property type="entry name" value="HTH-TYPE TRANSCRIPTIONAL REGULATOR RUTR"/>
    <property type="match status" value="1"/>
</dbReference>
<evidence type="ECO:0000313" key="8">
    <source>
        <dbReference type="Proteomes" id="UP000002484"/>
    </source>
</evidence>
<dbReference type="Gene3D" id="1.10.10.60">
    <property type="entry name" value="Homeodomain-like"/>
    <property type="match status" value="1"/>
</dbReference>
<evidence type="ECO:0000313" key="7">
    <source>
        <dbReference type="EMBL" id="ADP82106.1"/>
    </source>
</evidence>
<dbReference type="SUPFAM" id="SSF48498">
    <property type="entry name" value="Tetracyclin repressor-like, C-terminal domain"/>
    <property type="match status" value="1"/>
</dbReference>
<keyword evidence="3" id="KW-0804">Transcription</keyword>
<organism evidence="7 8">
    <name type="scientific">Pseudofrankia inefficax (strain DSM 45817 / CECT 9037 / DDB 130130 / EuI1c)</name>
    <name type="common">Frankia inefficax</name>
    <dbReference type="NCBI Taxonomy" id="298654"/>
    <lineage>
        <taxon>Bacteria</taxon>
        <taxon>Bacillati</taxon>
        <taxon>Actinomycetota</taxon>
        <taxon>Actinomycetes</taxon>
        <taxon>Frankiales</taxon>
        <taxon>Frankiaceae</taxon>
        <taxon>Pseudofrankia</taxon>
    </lineage>
</organism>
<gene>
    <name evidence="7" type="ordered locus">FraEuI1c_4105</name>
</gene>
<keyword evidence="1" id="KW-0805">Transcription regulation</keyword>
<evidence type="ECO:0000256" key="4">
    <source>
        <dbReference type="PROSITE-ProRule" id="PRU00335"/>
    </source>
</evidence>
<dbReference type="HOGENOM" id="CLU_069356_12_6_11"/>
<dbReference type="InterPro" id="IPR009057">
    <property type="entry name" value="Homeodomain-like_sf"/>
</dbReference>
<reference evidence="7 8" key="1">
    <citation type="submission" date="2010-10" db="EMBL/GenBank/DDBJ databases">
        <title>Complete sequence of Frankia sp. EuI1c.</title>
        <authorList>
            <consortium name="US DOE Joint Genome Institute"/>
            <person name="Lucas S."/>
            <person name="Copeland A."/>
            <person name="Lapidus A."/>
            <person name="Cheng J.-F."/>
            <person name="Bruce D."/>
            <person name="Goodwin L."/>
            <person name="Pitluck S."/>
            <person name="Chertkov O."/>
            <person name="Detter J.C."/>
            <person name="Han C."/>
            <person name="Tapia R."/>
            <person name="Land M."/>
            <person name="Hauser L."/>
            <person name="Jeffries C."/>
            <person name="Kyrpides N."/>
            <person name="Ivanova N."/>
            <person name="Mikhailova N."/>
            <person name="Beauchemin N."/>
            <person name="Sen A."/>
            <person name="Sur S.A."/>
            <person name="Gtari M."/>
            <person name="Wall L."/>
            <person name="Tisa L."/>
            <person name="Woyke T."/>
        </authorList>
    </citation>
    <scope>NUCLEOTIDE SEQUENCE [LARGE SCALE GENOMIC DNA]</scope>
    <source>
        <strain evidence="8">DSM 45817 / CECT 9037 / EuI1c</strain>
    </source>
</reference>
<dbReference type="InParanoid" id="E3J987"/>
<dbReference type="OrthoDB" id="3208155at2"/>
<dbReference type="KEGG" id="fri:FraEuI1c_4105"/>
<dbReference type="InterPro" id="IPR050109">
    <property type="entry name" value="HTH-type_TetR-like_transc_reg"/>
</dbReference>